<dbReference type="EMBL" id="DPRK01000184">
    <property type="protein sequence ID" value="HCY82174.1"/>
    <property type="molecule type" value="Genomic_DNA"/>
</dbReference>
<proteinExistence type="predicted"/>
<organism evidence="1 2">
    <name type="scientific">Xanthomarina gelatinilytica</name>
    <dbReference type="NCBI Taxonomy" id="1137281"/>
    <lineage>
        <taxon>Bacteria</taxon>
        <taxon>Pseudomonadati</taxon>
        <taxon>Bacteroidota</taxon>
        <taxon>Flavobacteriia</taxon>
        <taxon>Flavobacteriales</taxon>
        <taxon>Flavobacteriaceae</taxon>
        <taxon>Xanthomarina</taxon>
    </lineage>
</organism>
<evidence type="ECO:0000313" key="2">
    <source>
        <dbReference type="Proteomes" id="UP000263268"/>
    </source>
</evidence>
<dbReference type="AlphaFoldDB" id="A0A3D6BTG3"/>
<dbReference type="Proteomes" id="UP000263268">
    <property type="component" value="Unassembled WGS sequence"/>
</dbReference>
<comment type="caution">
    <text evidence="1">The sequence shown here is derived from an EMBL/GenBank/DDBJ whole genome shotgun (WGS) entry which is preliminary data.</text>
</comment>
<name>A0A3D6BTG3_9FLAO</name>
<evidence type="ECO:0000313" key="1">
    <source>
        <dbReference type="EMBL" id="HCY82174.1"/>
    </source>
</evidence>
<sequence length="125" mass="14694">MIGFKEYLVENPLTVRQRNKKRIIMKRASKKMEITRRINAKRKATHEQLKRRAIMQAKTILRNKFLEGKGVTFGNLSDVQKRVLDRKVDLRVMELKAIARKLLPKIKEQENLRLQKIKNNAATTA</sequence>
<gene>
    <name evidence="1" type="ORF">DHV22_11500</name>
</gene>
<protein>
    <submittedName>
        <fullName evidence="1">Uncharacterized protein</fullName>
    </submittedName>
</protein>
<accession>A0A3D6BTG3</accession>
<reference evidence="1 2" key="1">
    <citation type="journal article" date="2018" name="Nat. Biotechnol.">
        <title>A standardized bacterial taxonomy based on genome phylogeny substantially revises the tree of life.</title>
        <authorList>
            <person name="Parks D.H."/>
            <person name="Chuvochina M."/>
            <person name="Waite D.W."/>
            <person name="Rinke C."/>
            <person name="Skarshewski A."/>
            <person name="Chaumeil P.A."/>
            <person name="Hugenholtz P."/>
        </authorList>
    </citation>
    <scope>NUCLEOTIDE SEQUENCE [LARGE SCALE GENOMIC DNA]</scope>
    <source>
        <strain evidence="1">UBA10227</strain>
    </source>
</reference>